<evidence type="ECO:0008006" key="3">
    <source>
        <dbReference type="Google" id="ProtNLM"/>
    </source>
</evidence>
<proteinExistence type="predicted"/>
<reference evidence="2" key="1">
    <citation type="submission" date="2016-09" db="EMBL/GenBank/DDBJ databases">
        <authorList>
            <person name="Greninger A.L."/>
            <person name="Jerome K.R."/>
            <person name="Mcnair B."/>
            <person name="Wallis C."/>
            <person name="Fang F."/>
        </authorList>
    </citation>
    <scope>NUCLEOTIDE SEQUENCE [LARGE SCALE GENOMIC DNA]</scope>
    <source>
        <strain evidence="2">M7</strain>
    </source>
</reference>
<name>A0A1E3R366_9MYCO</name>
<organism evidence="1 2">
    <name type="scientific">Mycolicibacterium holsaticum</name>
    <dbReference type="NCBI Taxonomy" id="152142"/>
    <lineage>
        <taxon>Bacteria</taxon>
        <taxon>Bacillati</taxon>
        <taxon>Actinomycetota</taxon>
        <taxon>Actinomycetes</taxon>
        <taxon>Mycobacteriales</taxon>
        <taxon>Mycobacteriaceae</taxon>
        <taxon>Mycolicibacterium</taxon>
    </lineage>
</organism>
<dbReference type="AlphaFoldDB" id="A0A1E3R366"/>
<keyword evidence="2" id="KW-1185">Reference proteome</keyword>
<protein>
    <recommendedName>
        <fullName evidence="3">Peptidase M20 dimerisation domain-containing protein</fullName>
    </recommendedName>
</protein>
<dbReference type="Proteomes" id="UP000094243">
    <property type="component" value="Unassembled WGS sequence"/>
</dbReference>
<dbReference type="EMBL" id="MIGZ01000306">
    <property type="protein sequence ID" value="ODQ84289.1"/>
    <property type="molecule type" value="Genomic_DNA"/>
</dbReference>
<gene>
    <name evidence="1" type="ORF">BHQ17_27785</name>
</gene>
<sequence length="84" mass="8757">MTAVNTAWFELQGESPPEAVANGGASDANLLRAWGIPTARIGMPLPPAPDHVPTDAFGLNTVNVDACKWLASLLTRSAANFGQP</sequence>
<comment type="caution">
    <text evidence="1">The sequence shown here is derived from an EMBL/GenBank/DDBJ whole genome shotgun (WGS) entry which is preliminary data.</text>
</comment>
<accession>A0A1E3R366</accession>
<evidence type="ECO:0000313" key="1">
    <source>
        <dbReference type="EMBL" id="ODQ84289.1"/>
    </source>
</evidence>
<evidence type="ECO:0000313" key="2">
    <source>
        <dbReference type="Proteomes" id="UP000094243"/>
    </source>
</evidence>